<dbReference type="InterPro" id="IPR002187">
    <property type="entry name" value="N-reg_PII"/>
</dbReference>
<proteinExistence type="predicted"/>
<dbReference type="GO" id="GO:0030234">
    <property type="term" value="F:enzyme regulator activity"/>
    <property type="evidence" value="ECO:0007669"/>
    <property type="project" value="InterPro"/>
</dbReference>
<accession>A0AAJ6NSQ2</accession>
<sequence length="107" mass="12003">MKKIEAIVPADNLALVETALANAEIINMTVSTVRTYNRQMRQVQRYRGVEFTTNLMSQLKVEIVVENSQVDLLVVKITDAIRTLELGEGKIFITPVEQAIRACPTEV</sequence>
<organism evidence="1 2">
    <name type="scientific">Halotia branconii CENA392</name>
    <dbReference type="NCBI Taxonomy" id="1539056"/>
    <lineage>
        <taxon>Bacteria</taxon>
        <taxon>Bacillati</taxon>
        <taxon>Cyanobacteriota</taxon>
        <taxon>Cyanophyceae</taxon>
        <taxon>Nostocales</taxon>
        <taxon>Nodulariaceae</taxon>
        <taxon>Halotia</taxon>
    </lineage>
</organism>
<dbReference type="InterPro" id="IPR011322">
    <property type="entry name" value="N-reg_PII-like_a/b"/>
</dbReference>
<dbReference type="RefSeq" id="WP_281483108.1">
    <property type="nucleotide sequence ID" value="NZ_CP124543.1"/>
</dbReference>
<dbReference type="GO" id="GO:0005524">
    <property type="term" value="F:ATP binding"/>
    <property type="evidence" value="ECO:0007669"/>
    <property type="project" value="TreeGrafter"/>
</dbReference>
<dbReference type="AlphaFoldDB" id="A0AAJ6NSQ2"/>
<dbReference type="SUPFAM" id="SSF54913">
    <property type="entry name" value="GlnB-like"/>
    <property type="match status" value="1"/>
</dbReference>
<name>A0AAJ6NSQ2_9CYAN</name>
<dbReference type="InterPro" id="IPR015867">
    <property type="entry name" value="N-reg_PII/ATP_PRibTrfase_C"/>
</dbReference>
<dbReference type="Gene3D" id="3.30.70.120">
    <property type="match status" value="1"/>
</dbReference>
<dbReference type="EMBL" id="CP124543">
    <property type="protein sequence ID" value="WGV25821.1"/>
    <property type="molecule type" value="Genomic_DNA"/>
</dbReference>
<dbReference type="SMART" id="SM00938">
    <property type="entry name" value="P-II"/>
    <property type="match status" value="1"/>
</dbReference>
<dbReference type="PROSITE" id="PS51343">
    <property type="entry name" value="PII_GLNB_DOM"/>
    <property type="match status" value="1"/>
</dbReference>
<protein>
    <submittedName>
        <fullName evidence="1">P-II family nitrogen regulator</fullName>
    </submittedName>
</protein>
<dbReference type="PANTHER" id="PTHR30115">
    <property type="entry name" value="NITROGEN REGULATORY PROTEIN P-II"/>
    <property type="match status" value="1"/>
</dbReference>
<evidence type="ECO:0000313" key="2">
    <source>
        <dbReference type="Proteomes" id="UP001223520"/>
    </source>
</evidence>
<dbReference type="PANTHER" id="PTHR30115:SF11">
    <property type="entry name" value="NITROGEN REGULATORY PROTEIN P-II HOMOLOG"/>
    <property type="match status" value="1"/>
</dbReference>
<dbReference type="Proteomes" id="UP001223520">
    <property type="component" value="Chromosome"/>
</dbReference>
<gene>
    <name evidence="1" type="ORF">QI031_29585</name>
</gene>
<evidence type="ECO:0000313" key="1">
    <source>
        <dbReference type="EMBL" id="WGV25821.1"/>
    </source>
</evidence>
<keyword evidence="2" id="KW-1185">Reference proteome</keyword>
<dbReference type="PRINTS" id="PR00340">
    <property type="entry name" value="PIIGLNB"/>
</dbReference>
<dbReference type="Pfam" id="PF00543">
    <property type="entry name" value="P-II"/>
    <property type="match status" value="1"/>
</dbReference>
<reference evidence="1 2" key="1">
    <citation type="journal article" date="2023" name="Limnol Oceanogr Lett">
        <title>Environmental adaptations by the intertidal Antarctic cyanobacterium Halotia branconii CENA392 as revealed using long-read genome sequencing.</title>
        <authorList>
            <person name="Dextro R.B."/>
            <person name="Delbaje E."/>
            <person name="Freitas P.N.N."/>
            <person name="Geraldes V."/>
            <person name="Pinto E."/>
            <person name="Long P.F."/>
            <person name="Fiore M.F."/>
        </authorList>
    </citation>
    <scope>NUCLEOTIDE SEQUENCE [LARGE SCALE GENOMIC DNA]</scope>
    <source>
        <strain evidence="1 2">CENA392</strain>
    </source>
</reference>
<dbReference type="GO" id="GO:0005829">
    <property type="term" value="C:cytosol"/>
    <property type="evidence" value="ECO:0007669"/>
    <property type="project" value="TreeGrafter"/>
</dbReference>
<dbReference type="KEGG" id="hbq:QI031_29585"/>
<dbReference type="GO" id="GO:0006808">
    <property type="term" value="P:regulation of nitrogen utilization"/>
    <property type="evidence" value="ECO:0007669"/>
    <property type="project" value="InterPro"/>
</dbReference>